<dbReference type="Proteomes" id="UP000632154">
    <property type="component" value="Unassembled WGS sequence"/>
</dbReference>
<dbReference type="SUPFAM" id="SSF46785">
    <property type="entry name" value="Winged helix' DNA-binding domain"/>
    <property type="match status" value="1"/>
</dbReference>
<dbReference type="Pfam" id="PF12802">
    <property type="entry name" value="MarR_2"/>
    <property type="match status" value="1"/>
</dbReference>
<organism evidence="2 3">
    <name type="scientific">Deinococcus piscis</name>
    <dbReference type="NCBI Taxonomy" id="394230"/>
    <lineage>
        <taxon>Bacteria</taxon>
        <taxon>Thermotogati</taxon>
        <taxon>Deinococcota</taxon>
        <taxon>Deinococci</taxon>
        <taxon>Deinococcales</taxon>
        <taxon>Deinococcaceae</taxon>
        <taxon>Deinococcus</taxon>
    </lineage>
</organism>
<name>A0ABQ3K0F4_9DEIO</name>
<dbReference type="EMBL" id="BNAL01000005">
    <property type="protein sequence ID" value="GHF97150.1"/>
    <property type="molecule type" value="Genomic_DNA"/>
</dbReference>
<dbReference type="InterPro" id="IPR039422">
    <property type="entry name" value="MarR/SlyA-like"/>
</dbReference>
<dbReference type="PRINTS" id="PR00598">
    <property type="entry name" value="HTHMARR"/>
</dbReference>
<evidence type="ECO:0000313" key="2">
    <source>
        <dbReference type="EMBL" id="GHF97150.1"/>
    </source>
</evidence>
<keyword evidence="3" id="KW-1185">Reference proteome</keyword>
<accession>A0ABQ3K0F4</accession>
<dbReference type="InterPro" id="IPR036388">
    <property type="entry name" value="WH-like_DNA-bd_sf"/>
</dbReference>
<dbReference type="Gene3D" id="1.10.10.10">
    <property type="entry name" value="Winged helix-like DNA-binding domain superfamily/Winged helix DNA-binding domain"/>
    <property type="match status" value="1"/>
</dbReference>
<gene>
    <name evidence="2" type="ORF">GCM10017783_06190</name>
</gene>
<dbReference type="SMART" id="SM00347">
    <property type="entry name" value="HTH_MARR"/>
    <property type="match status" value="1"/>
</dbReference>
<dbReference type="PROSITE" id="PS50995">
    <property type="entry name" value="HTH_MARR_2"/>
    <property type="match status" value="1"/>
</dbReference>
<dbReference type="RefSeq" id="WP_189642220.1">
    <property type="nucleotide sequence ID" value="NZ_BNAL01000005.1"/>
</dbReference>
<comment type="caution">
    <text evidence="2">The sequence shown here is derived from an EMBL/GenBank/DDBJ whole genome shotgun (WGS) entry which is preliminary data.</text>
</comment>
<protein>
    <recommendedName>
        <fullName evidence="1">HTH marR-type domain-containing protein</fullName>
    </recommendedName>
</protein>
<feature type="domain" description="HTH marR-type" evidence="1">
    <location>
        <begin position="1"/>
        <end position="143"/>
    </location>
</feature>
<dbReference type="PANTHER" id="PTHR33164:SF43">
    <property type="entry name" value="HTH-TYPE TRANSCRIPTIONAL REPRESSOR YETL"/>
    <property type="match status" value="1"/>
</dbReference>
<reference evidence="3" key="1">
    <citation type="journal article" date="2019" name="Int. J. Syst. Evol. Microbiol.">
        <title>The Global Catalogue of Microorganisms (GCM) 10K type strain sequencing project: providing services to taxonomists for standard genome sequencing and annotation.</title>
        <authorList>
            <consortium name="The Broad Institute Genomics Platform"/>
            <consortium name="The Broad Institute Genome Sequencing Center for Infectious Disease"/>
            <person name="Wu L."/>
            <person name="Ma J."/>
        </authorList>
    </citation>
    <scope>NUCLEOTIDE SEQUENCE [LARGE SCALE GENOMIC DNA]</scope>
    <source>
        <strain evidence="3">CGMCC 1.18439</strain>
    </source>
</reference>
<proteinExistence type="predicted"/>
<sequence length="156" mass="16724">MNSTPPALQFLMSLWDVWQGLTRAGEGLLRERHSLSLREFIVLCYVQGGTQQPSALAEALGVPRYDISRTLARLEEAGLLTRQPDAQDARRTTLQLTAAGQASQAQAQATVLEFVGQSIARLSAQPDLPDILTVSRALSALHPTPPSSVPPSGDPA</sequence>
<evidence type="ECO:0000313" key="3">
    <source>
        <dbReference type="Proteomes" id="UP000632154"/>
    </source>
</evidence>
<evidence type="ECO:0000259" key="1">
    <source>
        <dbReference type="PROSITE" id="PS50995"/>
    </source>
</evidence>
<dbReference type="InterPro" id="IPR000835">
    <property type="entry name" value="HTH_MarR-typ"/>
</dbReference>
<dbReference type="InterPro" id="IPR036390">
    <property type="entry name" value="WH_DNA-bd_sf"/>
</dbReference>
<dbReference type="PANTHER" id="PTHR33164">
    <property type="entry name" value="TRANSCRIPTIONAL REGULATOR, MARR FAMILY"/>
    <property type="match status" value="1"/>
</dbReference>